<evidence type="ECO:0000313" key="1">
    <source>
        <dbReference type="EMBL" id="MFF3667263.1"/>
    </source>
</evidence>
<dbReference type="Proteomes" id="UP001602013">
    <property type="component" value="Unassembled WGS sequence"/>
</dbReference>
<accession>A0ABW6SQS9</accession>
<gene>
    <name evidence="1" type="ORF">ACFYXI_16840</name>
</gene>
<comment type="caution">
    <text evidence="1">The sequence shown here is derived from an EMBL/GenBank/DDBJ whole genome shotgun (WGS) entry which is preliminary data.</text>
</comment>
<keyword evidence="2" id="KW-1185">Reference proteome</keyword>
<dbReference type="EMBL" id="JBIASD010000010">
    <property type="protein sequence ID" value="MFF3667263.1"/>
    <property type="molecule type" value="Genomic_DNA"/>
</dbReference>
<evidence type="ECO:0000313" key="2">
    <source>
        <dbReference type="Proteomes" id="UP001602013"/>
    </source>
</evidence>
<dbReference type="RefSeq" id="WP_387412171.1">
    <property type="nucleotide sequence ID" value="NZ_JBIASD010000010.1"/>
</dbReference>
<sequence>MRDIDSRSRRRQWIPAVEIAGELSRLGPDTTGLAAELRETLTCPALR</sequence>
<reference evidence="1 2" key="1">
    <citation type="submission" date="2024-10" db="EMBL/GenBank/DDBJ databases">
        <title>The Natural Products Discovery Center: Release of the First 8490 Sequenced Strains for Exploring Actinobacteria Biosynthetic Diversity.</title>
        <authorList>
            <person name="Kalkreuter E."/>
            <person name="Kautsar S.A."/>
            <person name="Yang D."/>
            <person name="Bader C.D."/>
            <person name="Teijaro C.N."/>
            <person name="Fluegel L."/>
            <person name="Davis C.M."/>
            <person name="Simpson J.R."/>
            <person name="Lauterbach L."/>
            <person name="Steele A.D."/>
            <person name="Gui C."/>
            <person name="Meng S."/>
            <person name="Li G."/>
            <person name="Viehrig K."/>
            <person name="Ye F."/>
            <person name="Su P."/>
            <person name="Kiefer A.F."/>
            <person name="Nichols A."/>
            <person name="Cepeda A.J."/>
            <person name="Yan W."/>
            <person name="Fan B."/>
            <person name="Jiang Y."/>
            <person name="Adhikari A."/>
            <person name="Zheng C.-J."/>
            <person name="Schuster L."/>
            <person name="Cowan T.M."/>
            <person name="Smanski M.J."/>
            <person name="Chevrette M.G."/>
            <person name="De Carvalho L.P.S."/>
            <person name="Shen B."/>
        </authorList>
    </citation>
    <scope>NUCLEOTIDE SEQUENCE [LARGE SCALE GENOMIC DNA]</scope>
    <source>
        <strain evidence="1 2">NPDC002173</strain>
    </source>
</reference>
<organism evidence="1 2">
    <name type="scientific">Microtetraspora malaysiensis</name>
    <dbReference type="NCBI Taxonomy" id="161358"/>
    <lineage>
        <taxon>Bacteria</taxon>
        <taxon>Bacillati</taxon>
        <taxon>Actinomycetota</taxon>
        <taxon>Actinomycetes</taxon>
        <taxon>Streptosporangiales</taxon>
        <taxon>Streptosporangiaceae</taxon>
        <taxon>Microtetraspora</taxon>
    </lineage>
</organism>
<proteinExistence type="predicted"/>
<protein>
    <submittedName>
        <fullName evidence="1">Uncharacterized protein</fullName>
    </submittedName>
</protein>
<name>A0ABW6SQS9_9ACTN</name>